<reference evidence="7" key="1">
    <citation type="submission" date="2016-10" db="EMBL/GenBank/DDBJ databases">
        <title>Complete mitochondrial genome of the freshwater diatom Asterionella formosa.</title>
        <authorList>
            <person name="Villain A."/>
            <person name="Kojadinovic M."/>
            <person name="Puppo C."/>
            <person name="Prioretti L."/>
            <person name="Hubert P."/>
            <person name="Zhang Y."/>
            <person name="Gregori G."/>
            <person name="Roulet A."/>
            <person name="Roques C."/>
            <person name="Claverie J.-M."/>
            <person name="Gontero B."/>
            <person name="Blanc G."/>
        </authorList>
    </citation>
    <scope>NUCLEOTIDE SEQUENCE</scope>
    <source>
        <strain evidence="7">BGM1</strain>
    </source>
</reference>
<organism evidence="7">
    <name type="scientific">Asterionella formosa</name>
    <dbReference type="NCBI Taxonomy" id="210441"/>
    <lineage>
        <taxon>Eukaryota</taxon>
        <taxon>Sar</taxon>
        <taxon>Stramenopiles</taxon>
        <taxon>Ochrophyta</taxon>
        <taxon>Bacillariophyta</taxon>
        <taxon>Fragilariophyceae</taxon>
        <taxon>Fragilariophycidae</taxon>
        <taxon>Fragilariales</taxon>
        <taxon>Fragilariaceae</taxon>
        <taxon>Asterionella</taxon>
    </lineage>
</organism>
<feature type="transmembrane region" description="Helical" evidence="5">
    <location>
        <begin position="283"/>
        <end position="303"/>
    </location>
</feature>
<evidence type="ECO:0000256" key="2">
    <source>
        <dbReference type="ARBA" id="ARBA00022692"/>
    </source>
</evidence>
<dbReference type="RefSeq" id="YP_009326082.1">
    <property type="nucleotide sequence ID" value="NC_032029.1"/>
</dbReference>
<keyword evidence="7" id="KW-0496">Mitochondrion</keyword>
<feature type="transmembrane region" description="Helical" evidence="5">
    <location>
        <begin position="6"/>
        <end position="29"/>
    </location>
</feature>
<gene>
    <name evidence="7" type="primary">nad2</name>
    <name evidence="7" type="ORF">BGL49_046</name>
</gene>
<evidence type="ECO:0000259" key="6">
    <source>
        <dbReference type="Pfam" id="PF00361"/>
    </source>
</evidence>
<feature type="transmembrane region" description="Helical" evidence="5">
    <location>
        <begin position="315"/>
        <end position="334"/>
    </location>
</feature>
<dbReference type="Pfam" id="PF00361">
    <property type="entry name" value="Proton_antipo_M"/>
    <property type="match status" value="1"/>
</dbReference>
<feature type="transmembrane region" description="Helical" evidence="5">
    <location>
        <begin position="85"/>
        <end position="105"/>
    </location>
</feature>
<name>A0A1J0RD83_9STRA</name>
<feature type="transmembrane region" description="Helical" evidence="5">
    <location>
        <begin position="171"/>
        <end position="195"/>
    </location>
</feature>
<feature type="transmembrane region" description="Helical" evidence="5">
    <location>
        <begin position="423"/>
        <end position="444"/>
    </location>
</feature>
<dbReference type="NCBIfam" id="TIGR01770">
    <property type="entry name" value="NDH_I_N"/>
    <property type="match status" value="1"/>
</dbReference>
<dbReference type="EMBL" id="KY021079">
    <property type="protein sequence ID" value="APD75843.1"/>
    <property type="molecule type" value="Genomic_DNA"/>
</dbReference>
<dbReference type="HAMAP" id="MF_00445">
    <property type="entry name" value="NDH1_NuoN_1"/>
    <property type="match status" value="1"/>
</dbReference>
<evidence type="ECO:0000256" key="4">
    <source>
        <dbReference type="ARBA" id="ARBA00023136"/>
    </source>
</evidence>
<dbReference type="PANTHER" id="PTHR22773">
    <property type="entry name" value="NADH DEHYDROGENASE"/>
    <property type="match status" value="1"/>
</dbReference>
<accession>A0A1J0RD83</accession>
<feature type="transmembrane region" description="Helical" evidence="5">
    <location>
        <begin position="390"/>
        <end position="411"/>
    </location>
</feature>
<feature type="domain" description="NADH:quinone oxidoreductase/Mrp antiporter transmembrane" evidence="6">
    <location>
        <begin position="136"/>
        <end position="439"/>
    </location>
</feature>
<feature type="transmembrane region" description="Helical" evidence="5">
    <location>
        <begin position="220"/>
        <end position="245"/>
    </location>
</feature>
<dbReference type="GO" id="GO:0008137">
    <property type="term" value="F:NADH dehydrogenase (ubiquinone) activity"/>
    <property type="evidence" value="ECO:0007669"/>
    <property type="project" value="InterPro"/>
</dbReference>
<dbReference type="AlphaFoldDB" id="A0A1J0RD83"/>
<dbReference type="InterPro" id="IPR001750">
    <property type="entry name" value="ND/Mrp_TM"/>
</dbReference>
<dbReference type="GeneID" id="30510722"/>
<dbReference type="InterPro" id="IPR010096">
    <property type="entry name" value="NADH-Q_OxRdtase_suN/2"/>
</dbReference>
<keyword evidence="3 5" id="KW-1133">Transmembrane helix</keyword>
<dbReference type="GO" id="GO:0016020">
    <property type="term" value="C:membrane"/>
    <property type="evidence" value="ECO:0007669"/>
    <property type="project" value="UniProtKB-SubCell"/>
</dbReference>
<feature type="transmembrane region" description="Helical" evidence="5">
    <location>
        <begin position="346"/>
        <end position="369"/>
    </location>
</feature>
<proteinExistence type="inferred from homology"/>
<protein>
    <submittedName>
        <fullName evidence="7">NADH dehydrogenase subunit 2</fullName>
    </submittedName>
</protein>
<evidence type="ECO:0000313" key="7">
    <source>
        <dbReference type="EMBL" id="APD75843.1"/>
    </source>
</evidence>
<comment type="subcellular location">
    <subcellularLocation>
        <location evidence="1">Membrane</location>
        <topology evidence="1">Multi-pass membrane protein</topology>
    </subcellularLocation>
</comment>
<feature type="transmembrane region" description="Helical" evidence="5">
    <location>
        <begin position="49"/>
        <end position="65"/>
    </location>
</feature>
<feature type="transmembrane region" description="Helical" evidence="5">
    <location>
        <begin position="471"/>
        <end position="493"/>
    </location>
</feature>
<sequence length="501" mass="57488">MNIKTIFLLSYIIVLPELFLGVCIVYLVFHSLFLGFNRCNNFILIEKPILFLIKLTILFVCLLLINQNFLGLRILGFSNTFVFDILTNTSKIIIGITSIIFFFIIEHFVSTPKINYFEYYIIFLFAFLGTFLICTSNDLLIAYLSIELQGLSFYLLASFNKNSSYSVEGGLKYFILGSFSSGLFLYGSSILYGLFGTLNFTDFSELSEDSLGNNIFSPDIFQYPLFLILISLLFKLAIAPFHVWLSDIYEGSPFSSTFFFAVVPKLSIFILFLKVFNYCFLNVFFYLTDVLVIIAVVSIIVGSFGGLEQRKLKSLLAYSSISHMGYILIVFSLPNTEGFQLAFSYLIIYMLSGLCFWFILMLIMVKTVYLKKQNKDLTDLILLHKSNSGLAINLNIILFSIAGFPPLIGFLTKIGLFLAAVEVHYYFISFLSVFCSVISTFYYIRVIKILYFEISVLVGKLYYPIKNQITFLLVLLVYFLIFFFIRPNLLFFISYKISFVL</sequence>
<keyword evidence="4 5" id="KW-0472">Membrane</keyword>
<evidence type="ECO:0000256" key="5">
    <source>
        <dbReference type="SAM" id="Phobius"/>
    </source>
</evidence>
<keyword evidence="2 5" id="KW-0812">Transmembrane</keyword>
<feature type="transmembrane region" description="Helical" evidence="5">
    <location>
        <begin position="257"/>
        <end position="277"/>
    </location>
</feature>
<geneLocation type="mitochondrion" evidence="7"/>
<feature type="transmembrane region" description="Helical" evidence="5">
    <location>
        <begin position="117"/>
        <end position="133"/>
    </location>
</feature>
<evidence type="ECO:0000256" key="3">
    <source>
        <dbReference type="ARBA" id="ARBA00022989"/>
    </source>
</evidence>
<evidence type="ECO:0000256" key="1">
    <source>
        <dbReference type="ARBA" id="ARBA00004141"/>
    </source>
</evidence>
<dbReference type="GO" id="GO:0042773">
    <property type="term" value="P:ATP synthesis coupled electron transport"/>
    <property type="evidence" value="ECO:0007669"/>
    <property type="project" value="InterPro"/>
</dbReference>